<evidence type="ECO:0000313" key="1">
    <source>
        <dbReference type="EMBL" id="QYI86569.1"/>
    </source>
</evidence>
<proteinExistence type="predicted"/>
<protein>
    <submittedName>
        <fullName evidence="1">CRISPR-associated Cas4-like protein</fullName>
    </submittedName>
</protein>
<keyword evidence="2" id="KW-1185">Reference proteome</keyword>
<reference evidence="1 2" key="1">
    <citation type="journal article" date="2022" name="Viruses">
        <title>Two Novel Lytic Bacteriophages Infecting Enterococcus spp. Are Promising Candidates for Targeted Antibacterial Therapy.</title>
        <authorList>
            <person name="Tkachev P.V."/>
            <person name="Pchelin I.M."/>
            <person name="Azarov D.V."/>
            <person name="Gorshkov A.N."/>
            <person name="Shamova O.V."/>
            <person name="Dmitriev A.V."/>
            <person name="Goncharov A.E."/>
        </authorList>
    </citation>
    <scope>NUCLEOTIDE SEQUENCE [LARGE SCALE GENOMIC DNA]</scope>
</reference>
<name>A0AAE7WEM1_9CAUD</name>
<organism evidence="1 2">
    <name type="scientific">Enterococcus phage SSsP-1</name>
    <dbReference type="NCBI Taxonomy" id="2859527"/>
    <lineage>
        <taxon>Viruses</taxon>
        <taxon>Duplodnaviria</taxon>
        <taxon>Heunggongvirae</taxon>
        <taxon>Uroviricota</taxon>
        <taxon>Caudoviricetes</taxon>
        <taxon>Saphexavirus</taxon>
        <taxon>Saphexavirus SSsP1</taxon>
    </lineage>
</organism>
<accession>A0AAE7WEM1</accession>
<sequence>MAKGLKAINEVAGKTLVDIIAEDFERQLNKWGATGYTYDSDVHHQLMRDYLKIVDRNPFEDFPENVPVFRSSGTGKCLREQTLFAIDKLEGSDRKDPPKMQSHQSRWVQIGTKVGDMIQEQVLMMEKHYQRFTKEECHFRFERTEEGFPHFEEFSTTFKKYKSGRMEFITGGSMDGIMIWTDPATGEEYRVGLEVKSKQTTPAATSKFSMRQPNSKHVWQVKNYAMLKDLDMYLIVYVNCAHKSWEMTEEDYAKNPDLQVFGVDITEQDKKDVRNRFFTAIEHAHAGTLPPLELSGFTFSDYKYALANSLTYKELEELEKKAVSKFDQKALEEIKKIRGDVK</sequence>
<evidence type="ECO:0000313" key="2">
    <source>
        <dbReference type="Proteomes" id="UP000827296"/>
    </source>
</evidence>
<dbReference type="InterPro" id="IPR011604">
    <property type="entry name" value="PDDEXK-like_dom_sf"/>
</dbReference>
<dbReference type="Proteomes" id="UP000827296">
    <property type="component" value="Segment"/>
</dbReference>
<dbReference type="Gene3D" id="3.90.320.10">
    <property type="match status" value="1"/>
</dbReference>
<dbReference type="EMBL" id="MZ333457">
    <property type="protein sequence ID" value="QYI86569.1"/>
    <property type="molecule type" value="Genomic_DNA"/>
</dbReference>